<dbReference type="EMBL" id="CP074133">
    <property type="protein sequence ID" value="QUX24156.1"/>
    <property type="molecule type" value="Genomic_DNA"/>
</dbReference>
<dbReference type="RefSeq" id="WP_220559553.1">
    <property type="nucleotide sequence ID" value="NZ_CP074133.1"/>
</dbReference>
<keyword evidence="4" id="KW-1185">Reference proteome</keyword>
<feature type="signal peptide" evidence="2">
    <location>
        <begin position="1"/>
        <end position="17"/>
    </location>
</feature>
<reference evidence="3 4" key="1">
    <citation type="submission" date="2021-05" db="EMBL/GenBank/DDBJ databases">
        <title>Direct Submission.</title>
        <authorList>
            <person name="Li K."/>
            <person name="Gao J."/>
        </authorList>
    </citation>
    <scope>NUCLEOTIDE SEQUENCE [LARGE SCALE GENOMIC DNA]</scope>
    <source>
        <strain evidence="3 4">Mg02</strain>
    </source>
</reference>
<feature type="compositionally biased region" description="Gly residues" evidence="1">
    <location>
        <begin position="61"/>
        <end position="70"/>
    </location>
</feature>
<evidence type="ECO:0000313" key="4">
    <source>
        <dbReference type="Proteomes" id="UP000676079"/>
    </source>
</evidence>
<name>A0ABX8BTK7_9ACTN</name>
<feature type="chain" id="PRO_5046641358" description="ATP/GTP-binding protein" evidence="2">
    <location>
        <begin position="18"/>
        <end position="275"/>
    </location>
</feature>
<dbReference type="Proteomes" id="UP000676079">
    <property type="component" value="Chromosome"/>
</dbReference>
<evidence type="ECO:0000256" key="2">
    <source>
        <dbReference type="SAM" id="SignalP"/>
    </source>
</evidence>
<proteinExistence type="predicted"/>
<sequence>MLTRVTSWNLVFCTATAAVVVALPQQAAADGFFADSVCSDGGCHVTARTPGLGPAVADSPVGGGGGGEGKQSGPACVMPDTEFAQSGTEGPLEAPPSMARCESTGGTVRVPVFDPAVLAEQARAVMRLPEPDIGVTPTPDKLRFVNIPQWMWLAEADWAPVSATASVSAGSVTVLATPQRVVWDTGDGHEVVCTGPGTVFSRTAYRQTGSPDCGHTYTALPPGGAGARVDLAAAWEWEVSWSASDGRSGELEALTTTAVVAVPVSEIHAVVTDNR</sequence>
<keyword evidence="2" id="KW-0732">Signal</keyword>
<protein>
    <recommendedName>
        <fullName evidence="5">ATP/GTP-binding protein</fullName>
    </recommendedName>
</protein>
<feature type="region of interest" description="Disordered" evidence="1">
    <location>
        <begin position="54"/>
        <end position="100"/>
    </location>
</feature>
<gene>
    <name evidence="3" type="ORF">KGD84_07570</name>
</gene>
<accession>A0ABX8BTK7</accession>
<evidence type="ECO:0008006" key="5">
    <source>
        <dbReference type="Google" id="ProtNLM"/>
    </source>
</evidence>
<evidence type="ECO:0000313" key="3">
    <source>
        <dbReference type="EMBL" id="QUX24156.1"/>
    </source>
</evidence>
<evidence type="ECO:0000256" key="1">
    <source>
        <dbReference type="SAM" id="MobiDB-lite"/>
    </source>
</evidence>
<organism evidence="3 4">
    <name type="scientific">Nocardiopsis changdeensis</name>
    <dbReference type="NCBI Taxonomy" id="2831969"/>
    <lineage>
        <taxon>Bacteria</taxon>
        <taxon>Bacillati</taxon>
        <taxon>Actinomycetota</taxon>
        <taxon>Actinomycetes</taxon>
        <taxon>Streptosporangiales</taxon>
        <taxon>Nocardiopsidaceae</taxon>
        <taxon>Nocardiopsis</taxon>
    </lineage>
</organism>